<dbReference type="GeneID" id="25918462"/>
<evidence type="ECO:0000313" key="2">
    <source>
        <dbReference type="EMBL" id="KNC69533.1"/>
    </source>
</evidence>
<feature type="region of interest" description="Disordered" evidence="1">
    <location>
        <begin position="1"/>
        <end position="92"/>
    </location>
</feature>
<name>A0A0L0F064_9EUKA</name>
<gene>
    <name evidence="2" type="ORF">SARC_17958</name>
</gene>
<reference evidence="2 3" key="1">
    <citation type="submission" date="2011-02" db="EMBL/GenBank/DDBJ databases">
        <title>The Genome Sequence of Sphaeroforma arctica JP610.</title>
        <authorList>
            <consortium name="The Broad Institute Genome Sequencing Platform"/>
            <person name="Russ C."/>
            <person name="Cuomo C."/>
            <person name="Young S.K."/>
            <person name="Zeng Q."/>
            <person name="Gargeya S."/>
            <person name="Alvarado L."/>
            <person name="Berlin A."/>
            <person name="Chapman S.B."/>
            <person name="Chen Z."/>
            <person name="Freedman E."/>
            <person name="Gellesch M."/>
            <person name="Goldberg J."/>
            <person name="Griggs A."/>
            <person name="Gujja S."/>
            <person name="Heilman E."/>
            <person name="Heiman D."/>
            <person name="Howarth C."/>
            <person name="Mehta T."/>
            <person name="Neiman D."/>
            <person name="Pearson M."/>
            <person name="Roberts A."/>
            <person name="Saif S."/>
            <person name="Shea T."/>
            <person name="Shenoy N."/>
            <person name="Sisk P."/>
            <person name="Stolte C."/>
            <person name="Sykes S."/>
            <person name="White J."/>
            <person name="Yandava C."/>
            <person name="Burger G."/>
            <person name="Gray M.W."/>
            <person name="Holland P.W.H."/>
            <person name="King N."/>
            <person name="Lang F.B.F."/>
            <person name="Roger A.J."/>
            <person name="Ruiz-Trillo I."/>
            <person name="Haas B."/>
            <person name="Nusbaum C."/>
            <person name="Birren B."/>
        </authorList>
    </citation>
    <scope>NUCLEOTIDE SEQUENCE [LARGE SCALE GENOMIC DNA]</scope>
    <source>
        <strain evidence="2 3">JP610</strain>
    </source>
</reference>
<evidence type="ECO:0000256" key="1">
    <source>
        <dbReference type="SAM" id="MobiDB-lite"/>
    </source>
</evidence>
<organism evidence="2 3">
    <name type="scientific">Sphaeroforma arctica JP610</name>
    <dbReference type="NCBI Taxonomy" id="667725"/>
    <lineage>
        <taxon>Eukaryota</taxon>
        <taxon>Ichthyosporea</taxon>
        <taxon>Ichthyophonida</taxon>
        <taxon>Sphaeroforma</taxon>
    </lineage>
</organism>
<keyword evidence="3" id="KW-1185">Reference proteome</keyword>
<proteinExistence type="predicted"/>
<dbReference type="RefSeq" id="XP_014143435.1">
    <property type="nucleotide sequence ID" value="XM_014287960.1"/>
</dbReference>
<protein>
    <submittedName>
        <fullName evidence="2">Uncharacterized protein</fullName>
    </submittedName>
</protein>
<evidence type="ECO:0000313" key="3">
    <source>
        <dbReference type="Proteomes" id="UP000054560"/>
    </source>
</evidence>
<accession>A0A0L0F064</accession>
<sequence>RKSSKDSDDDKPKRKGRKMVRHSKELIEDSDADAMSDREQSNHGNRGDDMDADTVGLSGTESATEGGDGKDVNISDRKGDVPAAGEGDSGDE</sequence>
<feature type="non-terminal residue" evidence="2">
    <location>
        <position position="1"/>
    </location>
</feature>
<feature type="compositionally biased region" description="Basic and acidic residues" evidence="1">
    <location>
        <begin position="67"/>
        <end position="80"/>
    </location>
</feature>
<dbReference type="AlphaFoldDB" id="A0A0L0F064"/>
<dbReference type="Proteomes" id="UP000054560">
    <property type="component" value="Unassembled WGS sequence"/>
</dbReference>
<feature type="compositionally biased region" description="Basic and acidic residues" evidence="1">
    <location>
        <begin position="1"/>
        <end position="12"/>
    </location>
</feature>
<dbReference type="EMBL" id="KQ254547">
    <property type="protein sequence ID" value="KNC69533.1"/>
    <property type="molecule type" value="Genomic_DNA"/>
</dbReference>
<feature type="compositionally biased region" description="Basic and acidic residues" evidence="1">
    <location>
        <begin position="35"/>
        <end position="49"/>
    </location>
</feature>